<dbReference type="Proteomes" id="UP001234202">
    <property type="component" value="Unassembled WGS sequence"/>
</dbReference>
<comment type="caution">
    <text evidence="1">The sequence shown here is derived from an EMBL/GenBank/DDBJ whole genome shotgun (WGS) entry which is preliminary data.</text>
</comment>
<sequence>MTRHLPANYPLHCRGYLPKDAYLNNPNSISIYRTSDLIFFVRPPNVDVDLDSELEKEPNDDYKAVEDDVLFETQVSIQNDVDAEEGFVIEPGPQRRVHDQNMCAIADPNARFPFRFEFSLVLPAHIAPFNRTPAGAVWHKMEATLVGSRTDDNSGASGGESSAHWLGGWLNKAGRSSSPTGKPRATSPIASLFGRSSSPTFASNGVVTAPESSSSSYETNSRPNDFPTPEDSKWLNANMTASKEVWVIALPTLDKTALPLAQSHQSFIKGLGIIPWSLQTDAITVSGYLLLKLGLLTTHVNPKSTIWGIRLYIEQQVSIKSPRRPGEPASLFPPTRMLMYELGSVPAQADLDSGHYSLKPLWTGHQVPGYKAGGDDNLNVAEVLRLPDEEKLRPTSYAGSVTPVRVEHWFGLSIYFTVWDEDLRGNSLYRNQNGQLRDGKLRIKTAITHPHETSLAIKDEGQCDMCACGQPLSQLMERELDRGDDVEAFDELGIRDSRRDADDAGRNGRKGRGRAPVIKS</sequence>
<accession>A0ACC2XMC7</accession>
<organism evidence="1 2">
    <name type="scientific">Naganishia onofrii</name>
    <dbReference type="NCBI Taxonomy" id="1851511"/>
    <lineage>
        <taxon>Eukaryota</taxon>
        <taxon>Fungi</taxon>
        <taxon>Dikarya</taxon>
        <taxon>Basidiomycota</taxon>
        <taxon>Agaricomycotina</taxon>
        <taxon>Tremellomycetes</taxon>
        <taxon>Filobasidiales</taxon>
        <taxon>Filobasidiaceae</taxon>
        <taxon>Naganishia</taxon>
    </lineage>
</organism>
<gene>
    <name evidence="1" type="ORF">QFC24_003305</name>
</gene>
<evidence type="ECO:0000313" key="2">
    <source>
        <dbReference type="Proteomes" id="UP001234202"/>
    </source>
</evidence>
<protein>
    <submittedName>
        <fullName evidence="1">Uncharacterized protein</fullName>
    </submittedName>
</protein>
<reference evidence="1" key="1">
    <citation type="submission" date="2023-04" db="EMBL/GenBank/DDBJ databases">
        <title>Draft Genome sequencing of Naganishia species isolated from polar environments using Oxford Nanopore Technology.</title>
        <authorList>
            <person name="Leo P."/>
            <person name="Venkateswaran K."/>
        </authorList>
    </citation>
    <scope>NUCLEOTIDE SEQUENCE</scope>
    <source>
        <strain evidence="1">DBVPG 5303</strain>
    </source>
</reference>
<dbReference type="EMBL" id="JASBWV010000010">
    <property type="protein sequence ID" value="KAJ9124514.1"/>
    <property type="molecule type" value="Genomic_DNA"/>
</dbReference>
<name>A0ACC2XMC7_9TREE</name>
<proteinExistence type="predicted"/>
<keyword evidence="2" id="KW-1185">Reference proteome</keyword>
<evidence type="ECO:0000313" key="1">
    <source>
        <dbReference type="EMBL" id="KAJ9124514.1"/>
    </source>
</evidence>